<proteinExistence type="predicted"/>
<feature type="chain" id="PRO_5036464825" description="Gustatory receptor" evidence="2">
    <location>
        <begin position="23"/>
        <end position="285"/>
    </location>
</feature>
<keyword evidence="1" id="KW-0472">Membrane</keyword>
<accession>A0A8X6R0Z3</accession>
<feature type="transmembrane region" description="Helical" evidence="1">
    <location>
        <begin position="159"/>
        <end position="179"/>
    </location>
</feature>
<keyword evidence="1" id="KW-0812">Transmembrane</keyword>
<feature type="signal peptide" evidence="2">
    <location>
        <begin position="1"/>
        <end position="22"/>
    </location>
</feature>
<name>A0A8X6R0Z3_NEPPI</name>
<feature type="transmembrane region" description="Helical" evidence="1">
    <location>
        <begin position="32"/>
        <end position="55"/>
    </location>
</feature>
<dbReference type="EMBL" id="BMAW01085360">
    <property type="protein sequence ID" value="GFU42601.1"/>
    <property type="molecule type" value="Genomic_DNA"/>
</dbReference>
<dbReference type="OrthoDB" id="6427483at2759"/>
<sequence>MQFRKKSIRILILFLCSDQGSASIARNKNWKHFLNFLLVLNFISPVLLAVIYIYVSQEEDDVHEYWTLGFELPEKRYGIILNFVGEYSYFAVYVEYPCLCTLSVCVLVHSYGFLLLQYDEDIKNMDLPLVVPKCIRLVNRYSEMEEKILLLKDTLSTPMFLMLLSSFFNIYTGLSHLLIEDVPSYFWVELGSNTVTGTVIIFSLTLCCSQIPKYLLKIKMTLGLLIDKYQFRYLNGDEEIKFLKRVEKKDVIYMSAGDVIDFKISFLLSAFGTLFTYSVLIVNLG</sequence>
<feature type="transmembrane region" description="Helical" evidence="1">
    <location>
        <begin position="264"/>
        <end position="284"/>
    </location>
</feature>
<evidence type="ECO:0000313" key="4">
    <source>
        <dbReference type="Proteomes" id="UP000887013"/>
    </source>
</evidence>
<dbReference type="AlphaFoldDB" id="A0A8X6R0Z3"/>
<keyword evidence="1" id="KW-1133">Transmembrane helix</keyword>
<protein>
    <recommendedName>
        <fullName evidence="5">Gustatory receptor</fullName>
    </recommendedName>
</protein>
<reference evidence="3" key="1">
    <citation type="submission" date="2020-08" db="EMBL/GenBank/DDBJ databases">
        <title>Multicomponent nature underlies the extraordinary mechanical properties of spider dragline silk.</title>
        <authorList>
            <person name="Kono N."/>
            <person name="Nakamura H."/>
            <person name="Mori M."/>
            <person name="Yoshida Y."/>
            <person name="Ohtoshi R."/>
            <person name="Malay A.D."/>
            <person name="Moran D.A.P."/>
            <person name="Tomita M."/>
            <person name="Numata K."/>
            <person name="Arakawa K."/>
        </authorList>
    </citation>
    <scope>NUCLEOTIDE SEQUENCE</scope>
</reference>
<dbReference type="Proteomes" id="UP000887013">
    <property type="component" value="Unassembled WGS sequence"/>
</dbReference>
<evidence type="ECO:0008006" key="5">
    <source>
        <dbReference type="Google" id="ProtNLM"/>
    </source>
</evidence>
<feature type="transmembrane region" description="Helical" evidence="1">
    <location>
        <begin position="199"/>
        <end position="216"/>
    </location>
</feature>
<evidence type="ECO:0000313" key="3">
    <source>
        <dbReference type="EMBL" id="GFU42601.1"/>
    </source>
</evidence>
<evidence type="ECO:0000256" key="1">
    <source>
        <dbReference type="SAM" id="Phobius"/>
    </source>
</evidence>
<evidence type="ECO:0000256" key="2">
    <source>
        <dbReference type="SAM" id="SignalP"/>
    </source>
</evidence>
<comment type="caution">
    <text evidence="3">The sequence shown here is derived from an EMBL/GenBank/DDBJ whole genome shotgun (WGS) entry which is preliminary data.</text>
</comment>
<organism evidence="3 4">
    <name type="scientific">Nephila pilipes</name>
    <name type="common">Giant wood spider</name>
    <name type="synonym">Nephila maculata</name>
    <dbReference type="NCBI Taxonomy" id="299642"/>
    <lineage>
        <taxon>Eukaryota</taxon>
        <taxon>Metazoa</taxon>
        <taxon>Ecdysozoa</taxon>
        <taxon>Arthropoda</taxon>
        <taxon>Chelicerata</taxon>
        <taxon>Arachnida</taxon>
        <taxon>Araneae</taxon>
        <taxon>Araneomorphae</taxon>
        <taxon>Entelegynae</taxon>
        <taxon>Araneoidea</taxon>
        <taxon>Nephilidae</taxon>
        <taxon>Nephila</taxon>
    </lineage>
</organism>
<gene>
    <name evidence="3" type="primary">AVEN_74338_1</name>
    <name evidence="3" type="ORF">NPIL_493261</name>
</gene>
<keyword evidence="2" id="KW-0732">Signal</keyword>
<keyword evidence="4" id="KW-1185">Reference proteome</keyword>